<reference evidence="1" key="1">
    <citation type="submission" date="2023-01" db="EMBL/GenBank/DDBJ databases">
        <authorList>
            <person name="Van Ghelder C."/>
            <person name="Rancurel C."/>
        </authorList>
    </citation>
    <scope>NUCLEOTIDE SEQUENCE</scope>
    <source>
        <strain evidence="1">CNCM I-4278</strain>
    </source>
</reference>
<keyword evidence="2" id="KW-1185">Reference proteome</keyword>
<dbReference type="OrthoDB" id="5343383at2759"/>
<evidence type="ECO:0000313" key="2">
    <source>
        <dbReference type="Proteomes" id="UP001152607"/>
    </source>
</evidence>
<dbReference type="AlphaFoldDB" id="A0A9W4UIQ6"/>
<organism evidence="1 2">
    <name type="scientific">Periconia digitata</name>
    <dbReference type="NCBI Taxonomy" id="1303443"/>
    <lineage>
        <taxon>Eukaryota</taxon>
        <taxon>Fungi</taxon>
        <taxon>Dikarya</taxon>
        <taxon>Ascomycota</taxon>
        <taxon>Pezizomycotina</taxon>
        <taxon>Dothideomycetes</taxon>
        <taxon>Pleosporomycetidae</taxon>
        <taxon>Pleosporales</taxon>
        <taxon>Massarineae</taxon>
        <taxon>Periconiaceae</taxon>
        <taxon>Periconia</taxon>
    </lineage>
</organism>
<dbReference type="Proteomes" id="UP001152607">
    <property type="component" value="Unassembled WGS sequence"/>
</dbReference>
<accession>A0A9W4UIQ6</accession>
<dbReference type="EMBL" id="CAOQHR010000006">
    <property type="protein sequence ID" value="CAI6336705.1"/>
    <property type="molecule type" value="Genomic_DNA"/>
</dbReference>
<sequence>MDAITQKHASLISGLHEIYALLAAMRYILPSDIVQPPHDANMIQNSTFLDLGYDIDTINVMRAIPALRTEVVWGWQKEGIELLPRSKLVNYFITPEDEWGQFLRWGDWSMMARGREEGEAVDSGHRLLPPWMLKLTIGGMYNGQYGVDLVYNVKNGEIIEWSRIGGKLWDESPNKPAEVVLSGIVSSFKNLAWVPHISSLDQVGDTPRMREILENPVLVGNMLPGFIRLSEDPAQAIQELDGPYQTQMRMRVNRWKAIQKLYRDCRWGTDGFDGEEFGRIRAEWLREEREGKQLARQSRVARLMANQWGFDISERNRKQNGQIAPDREWEMTFWTEKAGVDAV</sequence>
<name>A0A9W4UIQ6_9PLEO</name>
<proteinExistence type="predicted"/>
<comment type="caution">
    <text evidence="1">The sequence shown here is derived from an EMBL/GenBank/DDBJ whole genome shotgun (WGS) entry which is preliminary data.</text>
</comment>
<gene>
    <name evidence="1" type="ORF">PDIGIT_LOCUS9810</name>
</gene>
<evidence type="ECO:0000313" key="1">
    <source>
        <dbReference type="EMBL" id="CAI6336705.1"/>
    </source>
</evidence>
<protein>
    <submittedName>
        <fullName evidence="1">Uncharacterized protein</fullName>
    </submittedName>
</protein>